<evidence type="ECO:0000256" key="3">
    <source>
        <dbReference type="SAM" id="Phobius"/>
    </source>
</evidence>
<dbReference type="EMBL" id="WSEM01000001">
    <property type="protein sequence ID" value="MVQ33042.1"/>
    <property type="molecule type" value="Genomic_DNA"/>
</dbReference>
<dbReference type="Proteomes" id="UP000467637">
    <property type="component" value="Unassembled WGS sequence"/>
</dbReference>
<keyword evidence="2 3" id="KW-0472">Membrane</keyword>
<keyword evidence="3" id="KW-1133">Transmembrane helix</keyword>
<feature type="transmembrane region" description="Helical" evidence="3">
    <location>
        <begin position="401"/>
        <end position="421"/>
    </location>
</feature>
<name>A0ABW9TYW7_9BACL</name>
<feature type="transmembrane region" description="Helical" evidence="3">
    <location>
        <begin position="305"/>
        <end position="326"/>
    </location>
</feature>
<evidence type="ECO:0000313" key="4">
    <source>
        <dbReference type="EMBL" id="MVQ33042.1"/>
    </source>
</evidence>
<comment type="caution">
    <text evidence="4">The sequence shown here is derived from an EMBL/GenBank/DDBJ whole genome shotgun (WGS) entry which is preliminary data.</text>
</comment>
<feature type="transmembrane region" description="Helical" evidence="3">
    <location>
        <begin position="264"/>
        <end position="285"/>
    </location>
</feature>
<keyword evidence="3" id="KW-0812">Transmembrane</keyword>
<dbReference type="PANTHER" id="PTHR22550:SF5">
    <property type="entry name" value="LEUCINE ZIPPER PROTEIN 4"/>
    <property type="match status" value="1"/>
</dbReference>
<dbReference type="InterPro" id="IPR004995">
    <property type="entry name" value="Spore_Ger"/>
</dbReference>
<proteinExistence type="inferred from homology"/>
<organism evidence="4 5">
    <name type="scientific">Paenibacillus anseongense</name>
    <dbReference type="NCBI Taxonomy" id="2682845"/>
    <lineage>
        <taxon>Bacteria</taxon>
        <taxon>Bacillati</taxon>
        <taxon>Bacillota</taxon>
        <taxon>Bacilli</taxon>
        <taxon>Bacillales</taxon>
        <taxon>Paenibacillaceae</taxon>
        <taxon>Paenibacillus</taxon>
    </lineage>
</organism>
<reference evidence="4 5" key="1">
    <citation type="submission" date="2019-12" db="EMBL/GenBank/DDBJ databases">
        <authorList>
            <person name="Huq M.A."/>
        </authorList>
    </citation>
    <scope>NUCLEOTIDE SEQUENCE [LARGE SCALE GENOMIC DNA]</scope>
    <source>
        <strain evidence="4 5">MAH-34</strain>
    </source>
</reference>
<dbReference type="PIRSF" id="PIRSF005690">
    <property type="entry name" value="GerBA"/>
    <property type="match status" value="1"/>
</dbReference>
<sequence>MILQDLDKIILDFHIYAYRGVITTSDILTSVYSLNEQEDTLSLFERLKKAFADSADYATILIGMENAAELYLCFISSLCSAQRLDFLLGTPITGDLSARLERYRGTGFKEGTFENCVQALCHGSAVICKARSSSGLILNLSESQQRSVGSPVTENVLQGPMNAFNESLDVNTALIRQQIRSSQLKLWETIVGTASHTRVALFSYSDAVDPDLLSQLKEKLEQIQTDGIQDSAQLLRLLMARKRMLLFPLAVSTERPDRVSESLLAGKVIIMIDGSPFALIVPSVYTDFWRSPEDKYVNPHVTSFLHTLRVLAMFINLFLPAMYVALTSVNVDVNRLEISLAAAASREGVPYPVFVETLLMLITTDFITEAGLRLPKTISSTVTMVGGVVLGQAIIQANIVSHLLVIVVAATAITNFIVIDYQMGLVQRVLKYFVVIGATIAGLLGIVFCLVCLVIYLSCLESFGTPYLTPLWHKKKRLGSS</sequence>
<protein>
    <submittedName>
        <fullName evidence="4">Spore germination protein</fullName>
    </submittedName>
</protein>
<evidence type="ECO:0000256" key="2">
    <source>
        <dbReference type="ARBA" id="ARBA00023136"/>
    </source>
</evidence>
<gene>
    <name evidence="4" type="ORF">GON05_00105</name>
</gene>
<accession>A0ABW9TYW7</accession>
<keyword evidence="5" id="KW-1185">Reference proteome</keyword>
<dbReference type="PANTHER" id="PTHR22550">
    <property type="entry name" value="SPORE GERMINATION PROTEIN"/>
    <property type="match status" value="1"/>
</dbReference>
<dbReference type="InterPro" id="IPR050768">
    <property type="entry name" value="UPF0353/GerABKA_families"/>
</dbReference>
<evidence type="ECO:0000256" key="1">
    <source>
        <dbReference type="ARBA" id="ARBA00005278"/>
    </source>
</evidence>
<evidence type="ECO:0000313" key="5">
    <source>
        <dbReference type="Proteomes" id="UP000467637"/>
    </source>
</evidence>
<comment type="similarity">
    <text evidence="1">Belongs to the GerABKA family.</text>
</comment>
<feature type="transmembrane region" description="Helical" evidence="3">
    <location>
        <begin position="433"/>
        <end position="457"/>
    </location>
</feature>
<dbReference type="Pfam" id="PF03323">
    <property type="entry name" value="GerA"/>
    <property type="match status" value="1"/>
</dbReference>